<feature type="region of interest" description="Disordered" evidence="1">
    <location>
        <begin position="1"/>
        <end position="213"/>
    </location>
</feature>
<gene>
    <name evidence="2" type="ORF">BC793_110162</name>
</gene>
<evidence type="ECO:0000313" key="3">
    <source>
        <dbReference type="Proteomes" id="UP000245697"/>
    </source>
</evidence>
<accession>A0A316FCN2</accession>
<keyword evidence="3" id="KW-1185">Reference proteome</keyword>
<dbReference type="AlphaFoldDB" id="A0A316FCN2"/>
<feature type="compositionally biased region" description="Low complexity" evidence="1">
    <location>
        <begin position="43"/>
        <end position="54"/>
    </location>
</feature>
<dbReference type="OrthoDB" id="123178at2"/>
<dbReference type="Proteomes" id="UP000245697">
    <property type="component" value="Unassembled WGS sequence"/>
</dbReference>
<name>A0A316FCN2_9ACTN</name>
<protein>
    <submittedName>
        <fullName evidence="2">Uncharacterized protein</fullName>
    </submittedName>
</protein>
<organism evidence="2 3">
    <name type="scientific">Actinoplanes xinjiangensis</name>
    <dbReference type="NCBI Taxonomy" id="512350"/>
    <lineage>
        <taxon>Bacteria</taxon>
        <taxon>Bacillati</taxon>
        <taxon>Actinomycetota</taxon>
        <taxon>Actinomycetes</taxon>
        <taxon>Micromonosporales</taxon>
        <taxon>Micromonosporaceae</taxon>
        <taxon>Actinoplanes</taxon>
    </lineage>
</organism>
<comment type="caution">
    <text evidence="2">The sequence shown here is derived from an EMBL/GenBank/DDBJ whole genome shotgun (WGS) entry which is preliminary data.</text>
</comment>
<reference evidence="2 3" key="1">
    <citation type="submission" date="2018-05" db="EMBL/GenBank/DDBJ databases">
        <title>Genomic Encyclopedia of Archaeal and Bacterial Type Strains, Phase II (KMG-II): from individual species to whole genera.</title>
        <authorList>
            <person name="Goeker M."/>
        </authorList>
    </citation>
    <scope>NUCLEOTIDE SEQUENCE [LARGE SCALE GENOMIC DNA]</scope>
    <source>
        <strain evidence="2 3">DSM 45184</strain>
    </source>
</reference>
<evidence type="ECO:0000313" key="2">
    <source>
        <dbReference type="EMBL" id="PWK46169.1"/>
    </source>
</evidence>
<proteinExistence type="predicted"/>
<feature type="compositionally biased region" description="Basic and acidic residues" evidence="1">
    <location>
        <begin position="64"/>
        <end position="73"/>
    </location>
</feature>
<feature type="compositionally biased region" description="Basic and acidic residues" evidence="1">
    <location>
        <begin position="88"/>
        <end position="190"/>
    </location>
</feature>
<dbReference type="RefSeq" id="WP_109595577.1">
    <property type="nucleotide sequence ID" value="NZ_BONA01000054.1"/>
</dbReference>
<sequence length="287" mass="31154">MRFFSNEAQDNVDDKTDRPADPDTTAPLPQQRAGSPWQHDTDPASPSAAADTSTVGDTPAGTVRPDDDPDRTHRIPGSADPTVAFSDEVARDRGIDGDHDTAPKHKLPDDTAPKHKLPDDGEPDRNEPVVGEHLKDTPDKGDPDEVHPDRDEPVTGEERKDDTTVDAALDDRGTFDDPHLTHEADADSRPEVTPVAATPAGTGPLPFFPSADTQPLRDRWRDVQLRFVDDPKGATTDAAGLVDEAVDKLSQALRDHRGSVAKGTDDTESLRVELRGYRDILDRLLGL</sequence>
<evidence type="ECO:0000256" key="1">
    <source>
        <dbReference type="SAM" id="MobiDB-lite"/>
    </source>
</evidence>
<dbReference type="EMBL" id="QGGR01000010">
    <property type="protein sequence ID" value="PWK46169.1"/>
    <property type="molecule type" value="Genomic_DNA"/>
</dbReference>
<feature type="compositionally biased region" description="Basic and acidic residues" evidence="1">
    <location>
        <begin position="12"/>
        <end position="21"/>
    </location>
</feature>